<evidence type="ECO:0000313" key="2">
    <source>
        <dbReference type="EMBL" id="EKG20966.1"/>
    </source>
</evidence>
<evidence type="ECO:0000256" key="1">
    <source>
        <dbReference type="SAM" id="MobiDB-lite"/>
    </source>
</evidence>
<feature type="region of interest" description="Disordered" evidence="1">
    <location>
        <begin position="85"/>
        <end position="104"/>
    </location>
</feature>
<comment type="caution">
    <text evidence="2">The sequence shown here is derived from an EMBL/GenBank/DDBJ whole genome shotgun (WGS) entry which is preliminary data.</text>
</comment>
<feature type="compositionally biased region" description="Low complexity" evidence="1">
    <location>
        <begin position="1055"/>
        <end position="1067"/>
    </location>
</feature>
<organism evidence="2 3">
    <name type="scientific">Macrophomina phaseolina (strain MS6)</name>
    <name type="common">Charcoal rot fungus</name>
    <dbReference type="NCBI Taxonomy" id="1126212"/>
    <lineage>
        <taxon>Eukaryota</taxon>
        <taxon>Fungi</taxon>
        <taxon>Dikarya</taxon>
        <taxon>Ascomycota</taxon>
        <taxon>Pezizomycotina</taxon>
        <taxon>Dothideomycetes</taxon>
        <taxon>Dothideomycetes incertae sedis</taxon>
        <taxon>Botryosphaeriales</taxon>
        <taxon>Botryosphaeriaceae</taxon>
        <taxon>Macrophomina</taxon>
    </lineage>
</organism>
<protein>
    <submittedName>
        <fullName evidence="2">Uncharacterized protein</fullName>
    </submittedName>
</protein>
<dbReference type="STRING" id="1126212.K2REM5"/>
<gene>
    <name evidence="2" type="ORF">MPH_01723</name>
</gene>
<dbReference type="InParanoid" id="K2REM5"/>
<feature type="compositionally biased region" description="Polar residues" evidence="1">
    <location>
        <begin position="697"/>
        <end position="716"/>
    </location>
</feature>
<proteinExistence type="predicted"/>
<dbReference type="AlphaFoldDB" id="K2REM5"/>
<feature type="compositionally biased region" description="Polar residues" evidence="1">
    <location>
        <begin position="38"/>
        <end position="63"/>
    </location>
</feature>
<feature type="compositionally biased region" description="Polar residues" evidence="1">
    <location>
        <begin position="93"/>
        <end position="104"/>
    </location>
</feature>
<feature type="compositionally biased region" description="Gly residues" evidence="1">
    <location>
        <begin position="644"/>
        <end position="656"/>
    </location>
</feature>
<name>K2REM5_MACPH</name>
<feature type="region of interest" description="Disordered" evidence="1">
    <location>
        <begin position="1043"/>
        <end position="1093"/>
    </location>
</feature>
<dbReference type="OrthoDB" id="10546044at2759"/>
<feature type="compositionally biased region" description="Acidic residues" evidence="1">
    <location>
        <begin position="633"/>
        <end position="643"/>
    </location>
</feature>
<dbReference type="VEuPathDB" id="FungiDB:MPH_01723"/>
<dbReference type="HOGENOM" id="CLU_279662_0_0_1"/>
<evidence type="ECO:0000313" key="3">
    <source>
        <dbReference type="Proteomes" id="UP000007129"/>
    </source>
</evidence>
<feature type="region of interest" description="Disordered" evidence="1">
    <location>
        <begin position="1"/>
        <end position="71"/>
    </location>
</feature>
<feature type="region of interest" description="Disordered" evidence="1">
    <location>
        <begin position="809"/>
        <end position="829"/>
    </location>
</feature>
<dbReference type="Proteomes" id="UP000007129">
    <property type="component" value="Unassembled WGS sequence"/>
</dbReference>
<dbReference type="EMBL" id="AHHD01000072">
    <property type="protein sequence ID" value="EKG20966.1"/>
    <property type="molecule type" value="Genomic_DNA"/>
</dbReference>
<feature type="region of interest" description="Disordered" evidence="1">
    <location>
        <begin position="697"/>
        <end position="736"/>
    </location>
</feature>
<sequence length="1126" mass="123139">MQNQDDRAPSRVFRHTSSAMGSATQAKAAVGNGVDDVPQQSSPLRSTTDPRNLTKGTTQQSDLSLPGKSVAPVHDHTYSLASALDNAPEQSDDTSSQPTESSVSYDRDAGYNIIFQGRRISCVVASSSVIPADVETKMFGVSAKTFEYLEQVQDVPSDYDRPAVFPTWDNIPDDMKIYNVDDAAQYMQRQVQRDAPYQDDTYAPLRANDAQNAINWYNDIVDLSEMEDGLHSNAAHRFTKMHRCKKLKQDIAHYDVRALAGLYFILMDALRDGHHNGFVRTTNKRQQKLIDGKGMATHMTAEERVSQMRMCVKARKSTVSDLLGPNAKDNILDFIYCPLAYLKLKRGDHKINEARKVDSRTRNAARLQRLEDIQTKTNEELAAADNTIWRREWSALPAGQRPLCLYPSWQDLDASQQITTPAAAHQYFASLEVREPIPPEHDPQLEHVIQMKHLIGRWLYNCLAHVADAQDNASSNPYAQFVGGSPGADPSADEPTLRHWGYQVRNMQAWCYLLADRHVDASVAGRLVPRTDGTSEAEFRRSGKAAELATVMYGDRHAFVNVFERVGATGIVLMREKSLAAGFLGVRETDLRMRELVYEPFAFMHTRGAHRRSNATRKRKAEKKRKDERGPGNDDDDDDDDGDGLGGGPGGSGQGGRTRKRDDDDNGGSGPASKRSRRTDRKAKDVVDQAFQAMNMGANQASTSAPREQSDSSGTTFGKKHMGGLNDLPPNPASRTPIETHVSASQAVDWLELPESRPWEQDKACKEILDVAAPGSHPDMDFSLLMPDTEMEESVCVPKPGIHLASLLGNGSSQQPRLPEQGLAAQASSANQHFYGRQLRTSTLSIPVPTGDSDPEQLAIATPAPGQLASSLDINEHILPQISAIAPADGLQPPLPPQDMSSRASQQHGSMAPAYGLQLPNSNMLPCAQPQHAWGFPAFGQSPSAATAFSPSQPQNKSHVLNFGLGPSAAMSYGNAQPQHIPTPPGYLHQGVPLSMNGYIPQQNNSLAPCAGNGVPLSNIDGQTQPEQDFMFAVPRNVLPSAPAYDGHSSRYFPQQQSGSSRSGASEQVHKQDDTVGSATTTTSHDEGRAGAHLYPSMQPAADLRHHLAQNMSENHNAILQHHQSS</sequence>
<accession>K2REM5</accession>
<feature type="region of interest" description="Disordered" evidence="1">
    <location>
        <begin position="608"/>
        <end position="684"/>
    </location>
</feature>
<feature type="compositionally biased region" description="Basic residues" evidence="1">
    <location>
        <begin position="608"/>
        <end position="623"/>
    </location>
</feature>
<feature type="compositionally biased region" description="Polar residues" evidence="1">
    <location>
        <begin position="15"/>
        <end position="25"/>
    </location>
</feature>
<reference evidence="2 3" key="1">
    <citation type="journal article" date="2012" name="BMC Genomics">
        <title>Tools to kill: Genome of one of the most destructive plant pathogenic fungi Macrophomina phaseolina.</title>
        <authorList>
            <person name="Islam M.S."/>
            <person name="Haque M.S."/>
            <person name="Islam M.M."/>
            <person name="Emdad E.M."/>
            <person name="Halim A."/>
            <person name="Hossen Q.M.M."/>
            <person name="Hossain M.Z."/>
            <person name="Ahmed B."/>
            <person name="Rahim S."/>
            <person name="Rahman M.S."/>
            <person name="Alam M.M."/>
            <person name="Hou S."/>
            <person name="Wan X."/>
            <person name="Saito J.A."/>
            <person name="Alam M."/>
        </authorList>
    </citation>
    <scope>NUCLEOTIDE SEQUENCE [LARGE SCALE GENOMIC DNA]</scope>
    <source>
        <strain evidence="2 3">MS6</strain>
    </source>
</reference>